<dbReference type="SUPFAM" id="SSF55874">
    <property type="entry name" value="ATPase domain of HSP90 chaperone/DNA topoisomerase II/histidine kinase"/>
    <property type="match status" value="1"/>
</dbReference>
<keyword evidence="9" id="KW-0175">Coiled coil</keyword>
<evidence type="ECO:0000256" key="8">
    <source>
        <dbReference type="ARBA" id="ARBA00023136"/>
    </source>
</evidence>
<comment type="subcellular location">
    <subcellularLocation>
        <location evidence="1">Cell membrane</location>
        <topology evidence="1">Multi-pass membrane protein</topology>
    </subcellularLocation>
</comment>
<evidence type="ECO:0000313" key="13">
    <source>
        <dbReference type="EMBL" id="MEI4279307.1"/>
    </source>
</evidence>
<proteinExistence type="predicted"/>
<dbReference type="SUPFAM" id="SSF55781">
    <property type="entry name" value="GAF domain-like"/>
    <property type="match status" value="1"/>
</dbReference>
<comment type="caution">
    <text evidence="13">The sequence shown here is derived from an EMBL/GenBank/DDBJ whole genome shotgun (WGS) entry which is preliminary data.</text>
</comment>
<dbReference type="GO" id="GO:0016301">
    <property type="term" value="F:kinase activity"/>
    <property type="evidence" value="ECO:0007669"/>
    <property type="project" value="UniProtKB-KW"/>
</dbReference>
<evidence type="ECO:0000313" key="14">
    <source>
        <dbReference type="Proteomes" id="UP001373496"/>
    </source>
</evidence>
<dbReference type="InterPro" id="IPR050482">
    <property type="entry name" value="Sensor_HK_TwoCompSys"/>
</dbReference>
<feature type="region of interest" description="Disordered" evidence="10">
    <location>
        <begin position="434"/>
        <end position="454"/>
    </location>
</feature>
<sequence>MSAVAPGLDELTGLRSSKPTWYAEYRHSADSLTRALGSLDHIAQVLSATGRGAGALCQAVVDATAEHLAAAWVVLVLAEDALPLASPRLVARGPAGAPVRTLDDLPGGVRRSVAAALAHPRVEPGRDDDGAVVVPLVIDGEQAGALVAWVGPSPAVTAGDLSILRIVANQSAVALLSDSLLAGSEALRQHTEELYAEAEQRARDLADRHRELAAAERRLDDAARREAVDLERHRIARELHDSVAQHVLSAGMAIEWCRPEVEHHGEVHQRLGHAKALTREAVERLRAAIHTLSSDHLDEASSRLPELLGRLPEQHRVPGLTVAVRVEGRPAPVPAQAEEALVKIAAECLFNVTRHAGASRCTVRLAYRVDGVRLSVSDDGTGDPELLRRSLRAGAREGAHRGLGNMASRAQEVGAVLRFTRARMGGVRVEVRLPADPAGPGIPRRAAPPGQQDG</sequence>
<feature type="domain" description="Histidine kinase/HSP90-like ATPase" evidence="11">
    <location>
        <begin position="338"/>
        <end position="436"/>
    </location>
</feature>
<evidence type="ECO:0000256" key="3">
    <source>
        <dbReference type="ARBA" id="ARBA00022679"/>
    </source>
</evidence>
<keyword evidence="8" id="KW-0472">Membrane</keyword>
<evidence type="ECO:0000259" key="12">
    <source>
        <dbReference type="Pfam" id="PF07730"/>
    </source>
</evidence>
<dbReference type="InterPro" id="IPR036890">
    <property type="entry name" value="HATPase_C_sf"/>
</dbReference>
<keyword evidence="2" id="KW-1003">Cell membrane</keyword>
<evidence type="ECO:0000256" key="4">
    <source>
        <dbReference type="ARBA" id="ARBA00022692"/>
    </source>
</evidence>
<evidence type="ECO:0000256" key="1">
    <source>
        <dbReference type="ARBA" id="ARBA00004651"/>
    </source>
</evidence>
<keyword evidence="6" id="KW-1133">Transmembrane helix</keyword>
<keyword evidence="4" id="KW-0812">Transmembrane</keyword>
<keyword evidence="7" id="KW-0902">Two-component regulatory system</keyword>
<evidence type="ECO:0000256" key="9">
    <source>
        <dbReference type="SAM" id="Coils"/>
    </source>
</evidence>
<gene>
    <name evidence="13" type="ORF">UXQ13_12600</name>
</gene>
<dbReference type="EMBL" id="JBAPLV010000012">
    <property type="protein sequence ID" value="MEI4279307.1"/>
    <property type="molecule type" value="Genomic_DNA"/>
</dbReference>
<dbReference type="Proteomes" id="UP001373496">
    <property type="component" value="Unassembled WGS sequence"/>
</dbReference>
<protein>
    <submittedName>
        <fullName evidence="13">GAF domain-containing sensor histidine kinase</fullName>
    </submittedName>
</protein>
<dbReference type="PANTHER" id="PTHR24421">
    <property type="entry name" value="NITRATE/NITRITE SENSOR PROTEIN NARX-RELATED"/>
    <property type="match status" value="1"/>
</dbReference>
<dbReference type="Gene3D" id="1.20.5.1930">
    <property type="match status" value="1"/>
</dbReference>
<dbReference type="InterPro" id="IPR011712">
    <property type="entry name" value="Sig_transdc_His_kin_sub3_dim/P"/>
</dbReference>
<keyword evidence="5 13" id="KW-0418">Kinase</keyword>
<dbReference type="PANTHER" id="PTHR24421:SF37">
    <property type="entry name" value="SENSOR HISTIDINE KINASE NARS"/>
    <property type="match status" value="1"/>
</dbReference>
<keyword evidence="3" id="KW-0808">Transferase</keyword>
<accession>A0ABU8E6M5</accession>
<keyword evidence="14" id="KW-1185">Reference proteome</keyword>
<dbReference type="Gene3D" id="3.30.565.10">
    <property type="entry name" value="Histidine kinase-like ATPase, C-terminal domain"/>
    <property type="match status" value="1"/>
</dbReference>
<dbReference type="Pfam" id="PF07730">
    <property type="entry name" value="HisKA_3"/>
    <property type="match status" value="1"/>
</dbReference>
<evidence type="ECO:0000256" key="7">
    <source>
        <dbReference type="ARBA" id="ARBA00023012"/>
    </source>
</evidence>
<feature type="coiled-coil region" evidence="9">
    <location>
        <begin position="181"/>
        <end position="225"/>
    </location>
</feature>
<organism evidence="13 14">
    <name type="scientific">Klenkia terrae</name>
    <dbReference type="NCBI Taxonomy" id="1052259"/>
    <lineage>
        <taxon>Bacteria</taxon>
        <taxon>Bacillati</taxon>
        <taxon>Actinomycetota</taxon>
        <taxon>Actinomycetes</taxon>
        <taxon>Geodermatophilales</taxon>
        <taxon>Geodermatophilaceae</taxon>
        <taxon>Klenkia</taxon>
    </lineage>
</organism>
<dbReference type="InterPro" id="IPR003594">
    <property type="entry name" value="HATPase_dom"/>
</dbReference>
<reference evidence="13 14" key="1">
    <citation type="submission" date="2024-03" db="EMBL/GenBank/DDBJ databases">
        <title>Draft genome sequence of Klenkia terrae.</title>
        <authorList>
            <person name="Duangmal K."/>
            <person name="Chantavorakit T."/>
        </authorList>
    </citation>
    <scope>NUCLEOTIDE SEQUENCE [LARGE SCALE GENOMIC DNA]</scope>
    <source>
        <strain evidence="13 14">JCM 17786</strain>
    </source>
</reference>
<evidence type="ECO:0000256" key="2">
    <source>
        <dbReference type="ARBA" id="ARBA00022475"/>
    </source>
</evidence>
<dbReference type="CDD" id="cd16917">
    <property type="entry name" value="HATPase_UhpB-NarQ-NarX-like"/>
    <property type="match status" value="1"/>
</dbReference>
<feature type="domain" description="Signal transduction histidine kinase subgroup 3 dimerisation and phosphoacceptor" evidence="12">
    <location>
        <begin position="231"/>
        <end position="295"/>
    </location>
</feature>
<dbReference type="Pfam" id="PF02518">
    <property type="entry name" value="HATPase_c"/>
    <property type="match status" value="1"/>
</dbReference>
<dbReference type="InterPro" id="IPR029016">
    <property type="entry name" value="GAF-like_dom_sf"/>
</dbReference>
<dbReference type="Gene3D" id="3.30.450.40">
    <property type="match status" value="1"/>
</dbReference>
<evidence type="ECO:0000256" key="6">
    <source>
        <dbReference type="ARBA" id="ARBA00022989"/>
    </source>
</evidence>
<evidence type="ECO:0000256" key="5">
    <source>
        <dbReference type="ARBA" id="ARBA00022777"/>
    </source>
</evidence>
<evidence type="ECO:0000256" key="10">
    <source>
        <dbReference type="SAM" id="MobiDB-lite"/>
    </source>
</evidence>
<name>A0ABU8E6M5_9ACTN</name>
<evidence type="ECO:0000259" key="11">
    <source>
        <dbReference type="Pfam" id="PF02518"/>
    </source>
</evidence>
<dbReference type="RefSeq" id="WP_225235664.1">
    <property type="nucleotide sequence ID" value="NZ_JBAPLV010000012.1"/>
</dbReference>